<evidence type="ECO:0008006" key="3">
    <source>
        <dbReference type="Google" id="ProtNLM"/>
    </source>
</evidence>
<protein>
    <recommendedName>
        <fullName evidence="3">DUF3499 family protein</fullName>
    </recommendedName>
</protein>
<evidence type="ECO:0000313" key="1">
    <source>
        <dbReference type="EMBL" id="NJP67861.1"/>
    </source>
</evidence>
<reference evidence="1 2" key="1">
    <citation type="submission" date="2020-03" db="EMBL/GenBank/DDBJ databases">
        <title>Draft genome of Streptomyces sp. ventii, isolated from the Axial Seamount in the Pacific Ocean, and resequencing of the two type strains Streptomyces lonarensis strain NCL 716 and Streptomyces bohaiensis strain 11A07.</title>
        <authorList>
            <person name="Loughran R.M."/>
            <person name="Pfannmuller K.M."/>
            <person name="Wasson B.J."/>
            <person name="Deadmond M.C."/>
            <person name="Paddock B.E."/>
            <person name="Koyack M.J."/>
            <person name="Gallegos D.A."/>
            <person name="Mitchell E.A."/>
            <person name="Ushijima B."/>
            <person name="Saw J.H."/>
            <person name="Mcphail K.L."/>
            <person name="Videau P."/>
        </authorList>
    </citation>
    <scope>NUCLEOTIDE SEQUENCE [LARGE SCALE GENOMIC DNA]</scope>
    <source>
        <strain evidence="2">5675061</strain>
    </source>
</reference>
<organism evidence="1 2">
    <name type="scientific">Streptomyces spiramenti</name>
    <dbReference type="NCBI Taxonomy" id="2720606"/>
    <lineage>
        <taxon>Bacteria</taxon>
        <taxon>Bacillati</taxon>
        <taxon>Actinomycetota</taxon>
        <taxon>Actinomycetes</taxon>
        <taxon>Kitasatosporales</taxon>
        <taxon>Streptomycetaceae</taxon>
        <taxon>Streptomyces</taxon>
    </lineage>
</organism>
<sequence length="57" mass="5957">MAVICPPCVDAGRQPEGDLVVVGAVDQASGPGYTLWACQDHAAQYRAEARGMAPPKM</sequence>
<gene>
    <name evidence="1" type="ORF">HCJ92_16530</name>
</gene>
<comment type="caution">
    <text evidence="1">The sequence shown here is derived from an EMBL/GenBank/DDBJ whole genome shotgun (WGS) entry which is preliminary data.</text>
</comment>
<proteinExistence type="predicted"/>
<dbReference type="EMBL" id="JAAVJB010000146">
    <property type="protein sequence ID" value="NJP67861.1"/>
    <property type="molecule type" value="Genomic_DNA"/>
</dbReference>
<evidence type="ECO:0000313" key="2">
    <source>
        <dbReference type="Proteomes" id="UP000746503"/>
    </source>
</evidence>
<keyword evidence="2" id="KW-1185">Reference proteome</keyword>
<dbReference type="Proteomes" id="UP000746503">
    <property type="component" value="Unassembled WGS sequence"/>
</dbReference>
<accession>A0ABX1AP04</accession>
<name>A0ABX1AP04_9ACTN</name>
<dbReference type="RefSeq" id="WP_167934365.1">
    <property type="nucleotide sequence ID" value="NZ_JAAVJB010000146.1"/>
</dbReference>